<comment type="caution">
    <text evidence="2">The sequence shown here is derived from an EMBL/GenBank/DDBJ whole genome shotgun (WGS) entry which is preliminary data.</text>
</comment>
<reference evidence="3" key="1">
    <citation type="submission" date="2024-04" db="EMBL/GenBank/DDBJ databases">
        <title>Salinicola lusitanus LLJ914,a marine bacterium isolated from the Okinawa Trough.</title>
        <authorList>
            <person name="Li J."/>
        </authorList>
    </citation>
    <scope>NUCLEOTIDE SEQUENCE [LARGE SCALE GENOMIC DNA]</scope>
</reference>
<keyword evidence="3" id="KW-1185">Reference proteome</keyword>
<dbReference type="Proteomes" id="UP001460270">
    <property type="component" value="Unassembled WGS sequence"/>
</dbReference>
<proteinExistence type="predicted"/>
<organism evidence="2 3">
    <name type="scientific">Mugilogobius chulae</name>
    <name type="common">yellowstripe goby</name>
    <dbReference type="NCBI Taxonomy" id="88201"/>
    <lineage>
        <taxon>Eukaryota</taxon>
        <taxon>Metazoa</taxon>
        <taxon>Chordata</taxon>
        <taxon>Craniata</taxon>
        <taxon>Vertebrata</taxon>
        <taxon>Euteleostomi</taxon>
        <taxon>Actinopterygii</taxon>
        <taxon>Neopterygii</taxon>
        <taxon>Teleostei</taxon>
        <taxon>Neoteleostei</taxon>
        <taxon>Acanthomorphata</taxon>
        <taxon>Gobiaria</taxon>
        <taxon>Gobiiformes</taxon>
        <taxon>Gobioidei</taxon>
        <taxon>Gobiidae</taxon>
        <taxon>Gobionellinae</taxon>
        <taxon>Mugilogobius</taxon>
    </lineage>
</organism>
<feature type="region of interest" description="Disordered" evidence="1">
    <location>
        <begin position="79"/>
        <end position="101"/>
    </location>
</feature>
<gene>
    <name evidence="2" type="ORF">WMY93_022783</name>
</gene>
<dbReference type="EMBL" id="JBBPFD010000016">
    <property type="protein sequence ID" value="KAK7893631.1"/>
    <property type="molecule type" value="Genomic_DNA"/>
</dbReference>
<protein>
    <submittedName>
        <fullName evidence="2">Uncharacterized protein</fullName>
    </submittedName>
</protein>
<evidence type="ECO:0000256" key="1">
    <source>
        <dbReference type="SAM" id="MobiDB-lite"/>
    </source>
</evidence>
<evidence type="ECO:0000313" key="2">
    <source>
        <dbReference type="EMBL" id="KAK7893631.1"/>
    </source>
</evidence>
<evidence type="ECO:0000313" key="3">
    <source>
        <dbReference type="Proteomes" id="UP001460270"/>
    </source>
</evidence>
<accession>A0AAW0NEZ2</accession>
<dbReference type="AlphaFoldDB" id="A0AAW0NEZ2"/>
<feature type="region of interest" description="Disordered" evidence="1">
    <location>
        <begin position="1"/>
        <end position="20"/>
    </location>
</feature>
<sequence length="101" mass="10928">MVGQESLAPASIGHSGSAPGIFNSELVRALCPWRVREEGIPVCVLFMILRSNATPQPHRALIRERPECEGNVLLTERTARGEGFSRGGPAPRATHDSLQLV</sequence>
<name>A0AAW0NEZ2_9GOBI</name>